<accession>A0A0N4YAJ2</accession>
<keyword evidence="2" id="KW-1185">Reference proteome</keyword>
<protein>
    <submittedName>
        <fullName evidence="3">DNA helicase</fullName>
    </submittedName>
</protein>
<dbReference type="STRING" id="27835.A0A0N4YAJ2"/>
<dbReference type="EMBL" id="UYSL01021034">
    <property type="protein sequence ID" value="VDL77003.1"/>
    <property type="molecule type" value="Genomic_DNA"/>
</dbReference>
<dbReference type="Proteomes" id="UP000271162">
    <property type="component" value="Unassembled WGS sequence"/>
</dbReference>
<name>A0A0N4YAJ2_NIPBR</name>
<reference evidence="1 2" key="2">
    <citation type="submission" date="2018-11" db="EMBL/GenBank/DDBJ databases">
        <authorList>
            <consortium name="Pathogen Informatics"/>
        </authorList>
    </citation>
    <scope>NUCLEOTIDE SEQUENCE [LARGE SCALE GENOMIC DNA]</scope>
</reference>
<gene>
    <name evidence="1" type="ORF">NBR_LOCUS13414</name>
</gene>
<evidence type="ECO:0000313" key="2">
    <source>
        <dbReference type="Proteomes" id="UP000271162"/>
    </source>
</evidence>
<evidence type="ECO:0000313" key="1">
    <source>
        <dbReference type="EMBL" id="VDL77003.1"/>
    </source>
</evidence>
<reference evidence="3" key="1">
    <citation type="submission" date="2017-02" db="UniProtKB">
        <authorList>
            <consortium name="WormBaseParasite"/>
        </authorList>
    </citation>
    <scope>IDENTIFICATION</scope>
</reference>
<organism evidence="3">
    <name type="scientific">Nippostrongylus brasiliensis</name>
    <name type="common">Rat hookworm</name>
    <dbReference type="NCBI Taxonomy" id="27835"/>
    <lineage>
        <taxon>Eukaryota</taxon>
        <taxon>Metazoa</taxon>
        <taxon>Ecdysozoa</taxon>
        <taxon>Nematoda</taxon>
        <taxon>Chromadorea</taxon>
        <taxon>Rhabditida</taxon>
        <taxon>Rhabditina</taxon>
        <taxon>Rhabditomorpha</taxon>
        <taxon>Strongyloidea</taxon>
        <taxon>Heligmosomidae</taxon>
        <taxon>Nippostrongylus</taxon>
    </lineage>
</organism>
<dbReference type="WBParaSite" id="NBR_0001341301-mRNA-1">
    <property type="protein sequence ID" value="NBR_0001341301-mRNA-1"/>
    <property type="gene ID" value="NBR_0001341301"/>
</dbReference>
<proteinExistence type="predicted"/>
<evidence type="ECO:0000313" key="3">
    <source>
        <dbReference type="WBParaSite" id="NBR_0001341301-mRNA-1"/>
    </source>
</evidence>
<sequence length="143" mass="16721">MPREHRTIFNYILAFCEIVNPQVMFDGRDDVRALYLSKTVFTAGCSIYLFDLLDSLLDLQHNIRSYIQPPMDHPPLPLDNHMDPRFHECEGEQLYSQLNDDQRVAPDQILLSFTSTYSKLHFIDDPGRSGKTFLYIALNHIFR</sequence>
<dbReference type="AlphaFoldDB" id="A0A0N4YAJ2"/>